<organism evidence="3 4">
    <name type="scientific">Nematostella vectensis</name>
    <name type="common">Starlet sea anemone</name>
    <dbReference type="NCBI Taxonomy" id="45351"/>
    <lineage>
        <taxon>Eukaryota</taxon>
        <taxon>Metazoa</taxon>
        <taxon>Cnidaria</taxon>
        <taxon>Anthozoa</taxon>
        <taxon>Hexacorallia</taxon>
        <taxon>Actiniaria</taxon>
        <taxon>Edwardsiidae</taxon>
        <taxon>Nematostella</taxon>
    </lineage>
</organism>
<dbReference type="Proteomes" id="UP000001593">
    <property type="component" value="Unassembled WGS sequence"/>
</dbReference>
<evidence type="ECO:0000256" key="1">
    <source>
        <dbReference type="SAM" id="MobiDB-lite"/>
    </source>
</evidence>
<evidence type="ECO:0000313" key="4">
    <source>
        <dbReference type="Proteomes" id="UP000001593"/>
    </source>
</evidence>
<keyword evidence="2" id="KW-0472">Membrane</keyword>
<accession>A7SMJ6</accession>
<dbReference type="EMBL" id="DS469709">
    <property type="protein sequence ID" value="EDO35069.1"/>
    <property type="molecule type" value="Genomic_DNA"/>
</dbReference>
<keyword evidence="2" id="KW-1133">Transmembrane helix</keyword>
<dbReference type="HOGENOM" id="CLU_1557114_0_0_1"/>
<evidence type="ECO:0000313" key="3">
    <source>
        <dbReference type="EMBL" id="EDO35069.1"/>
    </source>
</evidence>
<protein>
    <submittedName>
        <fullName evidence="3">Uncharacterized protein</fullName>
    </submittedName>
</protein>
<sequence>MAMNALDAGTITACVLALVLLLLFTTYTWLKWRRRELQRMRRPQETVCTKQNPIFEEEMQNIDEKPAHENLQAMGHMAGSISLLNKTAEKEFYPKHTQATPQLSHAQVYNPKESSISSKMDFTRSPERDHKLSQSSYQGSPELQEKDGRRARYNSRRDRGMRPNIIGAFNFL</sequence>
<feature type="transmembrane region" description="Helical" evidence="2">
    <location>
        <begin position="6"/>
        <end position="30"/>
    </location>
</feature>
<keyword evidence="4" id="KW-1185">Reference proteome</keyword>
<feature type="region of interest" description="Disordered" evidence="1">
    <location>
        <begin position="99"/>
        <end position="159"/>
    </location>
</feature>
<feature type="compositionally biased region" description="Basic and acidic residues" evidence="1">
    <location>
        <begin position="143"/>
        <end position="159"/>
    </location>
</feature>
<dbReference type="AlphaFoldDB" id="A7SMJ6"/>
<name>A7SMJ6_NEMVE</name>
<gene>
    <name evidence="3" type="ORF">NEMVEDRAFT_v1g246203</name>
</gene>
<feature type="compositionally biased region" description="Polar residues" evidence="1">
    <location>
        <begin position="99"/>
        <end position="120"/>
    </location>
</feature>
<keyword evidence="2" id="KW-0812">Transmembrane</keyword>
<reference evidence="3 4" key="1">
    <citation type="journal article" date="2007" name="Science">
        <title>Sea anemone genome reveals ancestral eumetazoan gene repertoire and genomic organization.</title>
        <authorList>
            <person name="Putnam N.H."/>
            <person name="Srivastava M."/>
            <person name="Hellsten U."/>
            <person name="Dirks B."/>
            <person name="Chapman J."/>
            <person name="Salamov A."/>
            <person name="Terry A."/>
            <person name="Shapiro H."/>
            <person name="Lindquist E."/>
            <person name="Kapitonov V.V."/>
            <person name="Jurka J."/>
            <person name="Genikhovich G."/>
            <person name="Grigoriev I.V."/>
            <person name="Lucas S.M."/>
            <person name="Steele R.E."/>
            <person name="Finnerty J.R."/>
            <person name="Technau U."/>
            <person name="Martindale M.Q."/>
            <person name="Rokhsar D.S."/>
        </authorList>
    </citation>
    <scope>NUCLEOTIDE SEQUENCE [LARGE SCALE GENOMIC DNA]</scope>
    <source>
        <strain evidence="4">CH2 X CH6</strain>
    </source>
</reference>
<proteinExistence type="predicted"/>
<dbReference type="InParanoid" id="A7SMJ6"/>
<evidence type="ECO:0000256" key="2">
    <source>
        <dbReference type="SAM" id="Phobius"/>
    </source>
</evidence>
<feature type="compositionally biased region" description="Basic and acidic residues" evidence="1">
    <location>
        <begin position="121"/>
        <end position="132"/>
    </location>
</feature>